<organism evidence="3 4">
    <name type="scientific">Paenibacillus montanisoli</name>
    <dbReference type="NCBI Taxonomy" id="2081970"/>
    <lineage>
        <taxon>Bacteria</taxon>
        <taxon>Bacillati</taxon>
        <taxon>Bacillota</taxon>
        <taxon>Bacilli</taxon>
        <taxon>Bacillales</taxon>
        <taxon>Paenibacillaceae</taxon>
        <taxon>Paenibacillus</taxon>
    </lineage>
</organism>
<feature type="compositionally biased region" description="Low complexity" evidence="1">
    <location>
        <begin position="29"/>
        <end position="38"/>
    </location>
</feature>
<protein>
    <submittedName>
        <fullName evidence="3">Uncharacterized protein</fullName>
    </submittedName>
</protein>
<keyword evidence="2" id="KW-0812">Transmembrane</keyword>
<keyword evidence="2" id="KW-1133">Transmembrane helix</keyword>
<feature type="transmembrane region" description="Helical" evidence="2">
    <location>
        <begin position="6"/>
        <end position="24"/>
    </location>
</feature>
<keyword evidence="2" id="KW-0472">Membrane</keyword>
<feature type="region of interest" description="Disordered" evidence="1">
    <location>
        <begin position="29"/>
        <end position="67"/>
    </location>
</feature>
<keyword evidence="4" id="KW-1185">Reference proteome</keyword>
<gene>
    <name evidence="3" type="ORF">DL346_20535</name>
</gene>
<dbReference type="EMBL" id="QLUW01000004">
    <property type="protein sequence ID" value="RAP74461.1"/>
    <property type="molecule type" value="Genomic_DNA"/>
</dbReference>
<dbReference type="AlphaFoldDB" id="A0A328TZ95"/>
<evidence type="ECO:0000256" key="2">
    <source>
        <dbReference type="SAM" id="Phobius"/>
    </source>
</evidence>
<sequence>MTNTVILFGVIVAVVGVVAYLRVYKNSAWSTTTPSSRPHPTDQANEDLRQSAEESAAAGQSSEDDKN</sequence>
<name>A0A328TZ95_9BACL</name>
<comment type="caution">
    <text evidence="3">The sequence shown here is derived from an EMBL/GenBank/DDBJ whole genome shotgun (WGS) entry which is preliminary data.</text>
</comment>
<reference evidence="3 4" key="1">
    <citation type="submission" date="2018-06" db="EMBL/GenBank/DDBJ databases">
        <title>Paenibacillus montanisoli sp. nov., isolated from mountain area soil.</title>
        <authorList>
            <person name="Wu M."/>
        </authorList>
    </citation>
    <scope>NUCLEOTIDE SEQUENCE [LARGE SCALE GENOMIC DNA]</scope>
    <source>
        <strain evidence="3 4">RA17</strain>
    </source>
</reference>
<evidence type="ECO:0000256" key="1">
    <source>
        <dbReference type="SAM" id="MobiDB-lite"/>
    </source>
</evidence>
<accession>A0A328TZ95</accession>
<dbReference type="Proteomes" id="UP000249260">
    <property type="component" value="Unassembled WGS sequence"/>
</dbReference>
<evidence type="ECO:0000313" key="4">
    <source>
        <dbReference type="Proteomes" id="UP000249260"/>
    </source>
</evidence>
<proteinExistence type="predicted"/>
<evidence type="ECO:0000313" key="3">
    <source>
        <dbReference type="EMBL" id="RAP74461.1"/>
    </source>
</evidence>